<dbReference type="GO" id="GO:0015105">
    <property type="term" value="F:arsenite transmembrane transporter activity"/>
    <property type="evidence" value="ECO:0007669"/>
    <property type="project" value="TreeGrafter"/>
</dbReference>
<feature type="transmembrane region" description="Helical" evidence="9">
    <location>
        <begin position="268"/>
        <end position="287"/>
    </location>
</feature>
<dbReference type="InterPro" id="IPR004706">
    <property type="entry name" value="Arsenical-R_Acr3"/>
</dbReference>
<keyword evidence="4" id="KW-1003">Cell membrane</keyword>
<evidence type="ECO:0000256" key="7">
    <source>
        <dbReference type="ARBA" id="ARBA00022989"/>
    </source>
</evidence>
<evidence type="ECO:0000256" key="9">
    <source>
        <dbReference type="SAM" id="Phobius"/>
    </source>
</evidence>
<keyword evidence="6" id="KW-0059">Arsenical resistance</keyword>
<dbReference type="Proteomes" id="UP000019384">
    <property type="component" value="Unassembled WGS sequence"/>
</dbReference>
<dbReference type="PANTHER" id="PTHR43057">
    <property type="entry name" value="ARSENITE EFFLUX TRANSPORTER"/>
    <property type="match status" value="1"/>
</dbReference>
<dbReference type="NCBIfam" id="TIGR00832">
    <property type="entry name" value="acr3"/>
    <property type="match status" value="1"/>
</dbReference>
<keyword evidence="11" id="KW-1185">Reference proteome</keyword>
<keyword evidence="5 9" id="KW-0812">Transmembrane</keyword>
<evidence type="ECO:0000256" key="8">
    <source>
        <dbReference type="ARBA" id="ARBA00023136"/>
    </source>
</evidence>
<protein>
    <recommendedName>
        <fullName evidence="12">Arsenical-resistance protein</fullName>
    </recommendedName>
</protein>
<feature type="transmembrane region" description="Helical" evidence="9">
    <location>
        <begin position="126"/>
        <end position="145"/>
    </location>
</feature>
<name>W6MMQ7_9ASCO</name>
<dbReference type="AlphaFoldDB" id="W6MMQ7"/>
<accession>W6MMQ7</accession>
<evidence type="ECO:0000256" key="4">
    <source>
        <dbReference type="ARBA" id="ARBA00022475"/>
    </source>
</evidence>
<dbReference type="Pfam" id="PF01758">
    <property type="entry name" value="SBF"/>
    <property type="match status" value="1"/>
</dbReference>
<feature type="transmembrane region" description="Helical" evidence="9">
    <location>
        <begin position="166"/>
        <end position="187"/>
    </location>
</feature>
<dbReference type="GO" id="GO:0015104">
    <property type="term" value="F:antimonite transmembrane transporter activity"/>
    <property type="evidence" value="ECO:0007669"/>
    <property type="project" value="TreeGrafter"/>
</dbReference>
<evidence type="ECO:0000256" key="5">
    <source>
        <dbReference type="ARBA" id="ARBA00022692"/>
    </source>
</evidence>
<evidence type="ECO:0008006" key="12">
    <source>
        <dbReference type="Google" id="ProtNLM"/>
    </source>
</evidence>
<feature type="transmembrane region" description="Helical" evidence="9">
    <location>
        <begin position="224"/>
        <end position="248"/>
    </location>
</feature>
<sequence length="429" mass="47423">MQTAHSLCSKSFESPFSNPSHVSLCTSAGYKMDYSSIDCTERTQLLSDISENEKSEIVERYGADCIRRCCPRLISDDADNEKSLNKIGLSIMDWLLPVWIIVAIALGLILGNFVPNTHAVLTNVKFVNVSIPIAIGLLVMMYPILCRIRYEELHHIVRQKSFLVNMLQSVVINWVIAPLLMLGLAWAFLPDRRELRDGLIIVGLGRCIAMVNVWVQLSSGDADLCAIIVAVNSILQIVLISPMSLLFVNVISHSDTAHKISYDLGAKSVGVFLGIPFGAALLTRLAIRPIWPSFYDKKLMPTIAPLTLIGLLFTIIILFASQGQEVAQNIVSVVRVAAPLVVYFLVIFLATFFAFMKLGHDYPRTCTQSFTAASNNFELAIAVCASVYGIDSQQALAATVGPLVEVPVLVIFVYFARFIRPRLSWKRLA</sequence>
<evidence type="ECO:0000313" key="11">
    <source>
        <dbReference type="Proteomes" id="UP000019384"/>
    </source>
</evidence>
<evidence type="ECO:0000256" key="1">
    <source>
        <dbReference type="ARBA" id="ARBA00004651"/>
    </source>
</evidence>
<proteinExistence type="inferred from homology"/>
<reference evidence="10" key="2">
    <citation type="submission" date="2014-02" db="EMBL/GenBank/DDBJ databases">
        <title>Complete DNA sequence of /Kuraishia capsulata/ illustrates novel genomic features among budding yeasts (/Saccharomycotina/).</title>
        <authorList>
            <person name="Morales L."/>
            <person name="Noel B."/>
            <person name="Porcel B."/>
            <person name="Marcet-Houben M."/>
            <person name="Hullo M-F."/>
            <person name="Sacerdot C."/>
            <person name="Tekaia F."/>
            <person name="Leh-Louis V."/>
            <person name="Despons L."/>
            <person name="Khanna V."/>
            <person name="Aury J-M."/>
            <person name="Barbe V."/>
            <person name="Couloux A."/>
            <person name="Labadie K."/>
            <person name="Pelletier E."/>
            <person name="Souciet J-L."/>
            <person name="Boekhout T."/>
            <person name="Gabaldon T."/>
            <person name="Wincker P."/>
            <person name="Dujon B."/>
        </authorList>
    </citation>
    <scope>NUCLEOTIDE SEQUENCE</scope>
    <source>
        <strain evidence="10">CBS 1993</strain>
    </source>
</reference>
<evidence type="ECO:0000256" key="2">
    <source>
        <dbReference type="ARBA" id="ARBA00010110"/>
    </source>
</evidence>
<feature type="transmembrane region" description="Helical" evidence="9">
    <location>
        <begin position="299"/>
        <end position="320"/>
    </location>
</feature>
<keyword evidence="3" id="KW-0813">Transport</keyword>
<keyword evidence="7 9" id="KW-1133">Transmembrane helix</keyword>
<dbReference type="PANTHER" id="PTHR43057:SF1">
    <property type="entry name" value="ARSENICAL-RESISTANCE PROTEIN 3"/>
    <property type="match status" value="1"/>
</dbReference>
<dbReference type="GO" id="GO:0046685">
    <property type="term" value="P:response to arsenic-containing substance"/>
    <property type="evidence" value="ECO:0007669"/>
    <property type="project" value="UniProtKB-KW"/>
</dbReference>
<evidence type="ECO:0000256" key="6">
    <source>
        <dbReference type="ARBA" id="ARBA00022849"/>
    </source>
</evidence>
<feature type="transmembrane region" description="Helical" evidence="9">
    <location>
        <begin position="340"/>
        <end position="358"/>
    </location>
</feature>
<organism evidence="10 11">
    <name type="scientific">Kuraishia capsulata CBS 1993</name>
    <dbReference type="NCBI Taxonomy" id="1382522"/>
    <lineage>
        <taxon>Eukaryota</taxon>
        <taxon>Fungi</taxon>
        <taxon>Dikarya</taxon>
        <taxon>Ascomycota</taxon>
        <taxon>Saccharomycotina</taxon>
        <taxon>Pichiomycetes</taxon>
        <taxon>Pichiales</taxon>
        <taxon>Pichiaceae</taxon>
        <taxon>Kuraishia</taxon>
    </lineage>
</organism>
<dbReference type="OrthoDB" id="187348at2759"/>
<evidence type="ECO:0000256" key="3">
    <source>
        <dbReference type="ARBA" id="ARBA00022448"/>
    </source>
</evidence>
<feature type="transmembrane region" description="Helical" evidence="9">
    <location>
        <begin position="94"/>
        <end position="114"/>
    </location>
</feature>
<keyword evidence="8 9" id="KW-0472">Membrane</keyword>
<dbReference type="GeneID" id="34519647"/>
<feature type="transmembrane region" description="Helical" evidence="9">
    <location>
        <begin position="396"/>
        <end position="419"/>
    </location>
</feature>
<gene>
    <name evidence="10" type="ORF">KUCA_T00002223001</name>
</gene>
<reference evidence="10" key="1">
    <citation type="submission" date="2013-12" db="EMBL/GenBank/DDBJ databases">
        <authorList>
            <person name="Genoscope - CEA"/>
        </authorList>
    </citation>
    <scope>NUCLEOTIDE SEQUENCE</scope>
    <source>
        <strain evidence="10">CBS 1993</strain>
    </source>
</reference>
<dbReference type="RefSeq" id="XP_022458259.1">
    <property type="nucleotide sequence ID" value="XM_022604482.1"/>
</dbReference>
<evidence type="ECO:0000313" key="10">
    <source>
        <dbReference type="EMBL" id="CDK26252.1"/>
    </source>
</evidence>
<dbReference type="EMBL" id="HG793126">
    <property type="protein sequence ID" value="CDK26252.1"/>
    <property type="molecule type" value="Genomic_DNA"/>
</dbReference>
<dbReference type="InterPro" id="IPR038770">
    <property type="entry name" value="Na+/solute_symporter_sf"/>
</dbReference>
<dbReference type="HOGENOM" id="CLU_022869_0_0_1"/>
<dbReference type="GO" id="GO:0015297">
    <property type="term" value="F:antiporter activity"/>
    <property type="evidence" value="ECO:0007669"/>
    <property type="project" value="InterPro"/>
</dbReference>
<dbReference type="FunFam" id="1.20.1530.20:FF:000009">
    <property type="entry name" value="Arsenite transporter, ACR3 family"/>
    <property type="match status" value="1"/>
</dbReference>
<comment type="similarity">
    <text evidence="2">Belongs to the arsenical resistance-3 (ACR3) (TC 2.A.59) family.</text>
</comment>
<dbReference type="GO" id="GO:0005886">
    <property type="term" value="C:plasma membrane"/>
    <property type="evidence" value="ECO:0007669"/>
    <property type="project" value="UniProtKB-SubCell"/>
</dbReference>
<dbReference type="Gene3D" id="1.20.1530.20">
    <property type="match status" value="1"/>
</dbReference>
<dbReference type="InterPro" id="IPR002657">
    <property type="entry name" value="BilAc:Na_symport/Acr3"/>
</dbReference>
<comment type="subcellular location">
    <subcellularLocation>
        <location evidence="1">Cell membrane</location>
        <topology evidence="1">Multi-pass membrane protein</topology>
    </subcellularLocation>
</comment>
<dbReference type="STRING" id="1382522.W6MMQ7"/>